<evidence type="ECO:0000313" key="1">
    <source>
        <dbReference type="EMBL" id="MCQ8240253.1"/>
    </source>
</evidence>
<dbReference type="Gene3D" id="2.40.180.10">
    <property type="entry name" value="Catalase core domain"/>
    <property type="match status" value="1"/>
</dbReference>
<gene>
    <name evidence="1" type="ORF">NFI88_05275</name>
</gene>
<dbReference type="InterPro" id="IPR020835">
    <property type="entry name" value="Catalase_sf"/>
</dbReference>
<name>A0ABT1VX51_9PROT</name>
<dbReference type="RefSeq" id="WP_422919000.1">
    <property type="nucleotide sequence ID" value="NZ_JAMZEJ010000003.1"/>
</dbReference>
<accession>A0ABT1VX51</accession>
<comment type="caution">
    <text evidence="1">The sequence shown here is derived from an EMBL/GenBank/DDBJ whole genome shotgun (WGS) entry which is preliminary data.</text>
</comment>
<dbReference type="PANTHER" id="PTHR36195">
    <property type="entry name" value="DOMAIN PROTEIN, PUTATIVE (AFU_ORTHOLOGUE AFUA_5G01990)-RELATED-RELATED"/>
    <property type="match status" value="1"/>
</dbReference>
<dbReference type="EMBL" id="JAMZEJ010000003">
    <property type="protein sequence ID" value="MCQ8240253.1"/>
    <property type="molecule type" value="Genomic_DNA"/>
</dbReference>
<reference evidence="1 2" key="1">
    <citation type="submission" date="2022-06" db="EMBL/GenBank/DDBJ databases">
        <title>Rhizosaccharibacter gen. nov. sp. nov. KSS12, endophytic bacteria isolated from sugarcane.</title>
        <authorList>
            <person name="Pitiwittayakul N."/>
        </authorList>
    </citation>
    <scope>NUCLEOTIDE SEQUENCE [LARGE SCALE GENOMIC DNA]</scope>
    <source>
        <strain evidence="1 2">KSS12</strain>
    </source>
</reference>
<dbReference type="PANTHER" id="PTHR36195:SF4">
    <property type="entry name" value="DOMAIN PROTEIN, PUTATIVE (AFU_ORTHOLOGUE AFUA_5G01990)-RELATED"/>
    <property type="match status" value="1"/>
</dbReference>
<evidence type="ECO:0000313" key="2">
    <source>
        <dbReference type="Proteomes" id="UP001524547"/>
    </source>
</evidence>
<sequence length="364" mass="39674">MDMQQFVPFHDGIETRRPEEDEAIDGIIETMISESRKVTGREHRAVRASHAKSSGIVKGVFEVPEGLPAPFAQGICARPGRYDVLARFAQGPGEVLPDKVSTHRGCALKLFGVRGPKLPGHHDDTQDFVLATGPVFPDPDAMSFLKSIRNIERNVERSDGLKAAVSAVARVANDVVKSVKGSDVPVLDFFGHAPAHPLAESYHSQAALRWGNAVAKVAIFPVSPGLQALAGETLDVKSDPDVFRRAVGDWFRGNEARFEFRVQLCTDLDAMPVEDASVPWPEDRSPYVTVATLSFPPQDALSPARLMFVEERMSFRPAHALEAHRPLGSLMRARLKVYGAMAAFRQNDNGSVPQEPATLAAVPD</sequence>
<organism evidence="1 2">
    <name type="scientific">Rhizosaccharibacter radicis</name>
    <dbReference type="NCBI Taxonomy" id="2782605"/>
    <lineage>
        <taxon>Bacteria</taxon>
        <taxon>Pseudomonadati</taxon>
        <taxon>Pseudomonadota</taxon>
        <taxon>Alphaproteobacteria</taxon>
        <taxon>Acetobacterales</taxon>
        <taxon>Acetobacteraceae</taxon>
        <taxon>Rhizosaccharibacter</taxon>
    </lineage>
</organism>
<dbReference type="Proteomes" id="UP001524547">
    <property type="component" value="Unassembled WGS sequence"/>
</dbReference>
<proteinExistence type="predicted"/>
<protein>
    <submittedName>
        <fullName evidence="1">Catalase family protein</fullName>
    </submittedName>
</protein>
<dbReference type="CDD" id="cd08152">
    <property type="entry name" value="y4iL_like"/>
    <property type="match status" value="1"/>
</dbReference>
<dbReference type="SUPFAM" id="SSF56634">
    <property type="entry name" value="Heme-dependent catalase-like"/>
    <property type="match status" value="1"/>
</dbReference>
<keyword evidence="2" id="KW-1185">Reference proteome</keyword>